<evidence type="ECO:0000313" key="4">
    <source>
        <dbReference type="Proteomes" id="UP001286456"/>
    </source>
</evidence>
<keyword evidence="2" id="KW-0732">Signal</keyword>
<sequence length="149" mass="15430">MATRRWSAGCLARSLAATQLARLQIPATSTPLPVSSVLVVPQANSRQSNTHFCVHYCVQHGVARLLGPVGWGWAAAAAAAAAGDIKSGLGLKRDGGCFWHPVSSVHMHVMGAPAVVAGTVVVVAVVVAVFTGSYRQLDGQLSFSEADPD</sequence>
<proteinExistence type="predicted"/>
<comment type="caution">
    <text evidence="3">The sequence shown here is derived from an EMBL/GenBank/DDBJ whole genome shotgun (WGS) entry which is preliminary data.</text>
</comment>
<keyword evidence="1" id="KW-0472">Membrane</keyword>
<accession>A0AAE0IZY4</accession>
<feature type="signal peptide" evidence="2">
    <location>
        <begin position="1"/>
        <end position="16"/>
    </location>
</feature>
<dbReference type="Proteomes" id="UP001286456">
    <property type="component" value="Unassembled WGS sequence"/>
</dbReference>
<dbReference type="AlphaFoldDB" id="A0AAE0IZY4"/>
<feature type="chain" id="PRO_5042248130" evidence="2">
    <location>
        <begin position="17"/>
        <end position="149"/>
    </location>
</feature>
<reference evidence="3" key="2">
    <citation type="submission" date="2023-06" db="EMBL/GenBank/DDBJ databases">
        <authorList>
            <consortium name="Lawrence Berkeley National Laboratory"/>
            <person name="Haridas S."/>
            <person name="Hensen N."/>
            <person name="Bonometti L."/>
            <person name="Westerberg I."/>
            <person name="Brannstrom I.O."/>
            <person name="Guillou S."/>
            <person name="Cros-Aarteil S."/>
            <person name="Calhoun S."/>
            <person name="Kuo A."/>
            <person name="Mondo S."/>
            <person name="Pangilinan J."/>
            <person name="Riley R."/>
            <person name="Labutti K."/>
            <person name="Andreopoulos B."/>
            <person name="Lipzen A."/>
            <person name="Chen C."/>
            <person name="Yanf M."/>
            <person name="Daum C."/>
            <person name="Ng V."/>
            <person name="Clum A."/>
            <person name="Steindorff A."/>
            <person name="Ohm R."/>
            <person name="Martin F."/>
            <person name="Silar P."/>
            <person name="Natvig D."/>
            <person name="Lalanne C."/>
            <person name="Gautier V."/>
            <person name="Ament-Velasquez S.L."/>
            <person name="Kruys A."/>
            <person name="Hutchinson M.I."/>
            <person name="Powell A.J."/>
            <person name="Barry K."/>
            <person name="Miller A.N."/>
            <person name="Grigoriev I.V."/>
            <person name="Debuchy R."/>
            <person name="Gladieux P."/>
            <person name="Thoren M.H."/>
            <person name="Johannesson H."/>
        </authorList>
    </citation>
    <scope>NUCLEOTIDE SEQUENCE</scope>
    <source>
        <strain evidence="3">SMH4131-1</strain>
    </source>
</reference>
<dbReference type="EMBL" id="JAUEPO010000002">
    <property type="protein sequence ID" value="KAK3333972.1"/>
    <property type="molecule type" value="Genomic_DNA"/>
</dbReference>
<feature type="transmembrane region" description="Helical" evidence="1">
    <location>
        <begin position="109"/>
        <end position="130"/>
    </location>
</feature>
<evidence type="ECO:0000256" key="2">
    <source>
        <dbReference type="SAM" id="SignalP"/>
    </source>
</evidence>
<evidence type="ECO:0000256" key="1">
    <source>
        <dbReference type="SAM" id="Phobius"/>
    </source>
</evidence>
<evidence type="ECO:0000313" key="3">
    <source>
        <dbReference type="EMBL" id="KAK3333972.1"/>
    </source>
</evidence>
<keyword evidence="1" id="KW-0812">Transmembrane</keyword>
<name>A0AAE0IZY4_9PEZI</name>
<keyword evidence="4" id="KW-1185">Reference proteome</keyword>
<keyword evidence="1" id="KW-1133">Transmembrane helix</keyword>
<reference evidence="3" key="1">
    <citation type="journal article" date="2023" name="Mol. Phylogenet. Evol.">
        <title>Genome-scale phylogeny and comparative genomics of the fungal order Sordariales.</title>
        <authorList>
            <person name="Hensen N."/>
            <person name="Bonometti L."/>
            <person name="Westerberg I."/>
            <person name="Brannstrom I.O."/>
            <person name="Guillou S."/>
            <person name="Cros-Aarteil S."/>
            <person name="Calhoun S."/>
            <person name="Haridas S."/>
            <person name="Kuo A."/>
            <person name="Mondo S."/>
            <person name="Pangilinan J."/>
            <person name="Riley R."/>
            <person name="LaButti K."/>
            <person name="Andreopoulos B."/>
            <person name="Lipzen A."/>
            <person name="Chen C."/>
            <person name="Yan M."/>
            <person name="Daum C."/>
            <person name="Ng V."/>
            <person name="Clum A."/>
            <person name="Steindorff A."/>
            <person name="Ohm R.A."/>
            <person name="Martin F."/>
            <person name="Silar P."/>
            <person name="Natvig D.O."/>
            <person name="Lalanne C."/>
            <person name="Gautier V."/>
            <person name="Ament-Velasquez S.L."/>
            <person name="Kruys A."/>
            <person name="Hutchinson M.I."/>
            <person name="Powell A.J."/>
            <person name="Barry K."/>
            <person name="Miller A.N."/>
            <person name="Grigoriev I.V."/>
            <person name="Debuchy R."/>
            <person name="Gladieux P."/>
            <person name="Hiltunen Thoren M."/>
            <person name="Johannesson H."/>
        </authorList>
    </citation>
    <scope>NUCLEOTIDE SEQUENCE</scope>
    <source>
        <strain evidence="3">SMH4131-1</strain>
    </source>
</reference>
<organism evidence="3 4">
    <name type="scientific">Cercophora scortea</name>
    <dbReference type="NCBI Taxonomy" id="314031"/>
    <lineage>
        <taxon>Eukaryota</taxon>
        <taxon>Fungi</taxon>
        <taxon>Dikarya</taxon>
        <taxon>Ascomycota</taxon>
        <taxon>Pezizomycotina</taxon>
        <taxon>Sordariomycetes</taxon>
        <taxon>Sordariomycetidae</taxon>
        <taxon>Sordariales</taxon>
        <taxon>Lasiosphaeriaceae</taxon>
        <taxon>Cercophora</taxon>
    </lineage>
</organism>
<protein>
    <submittedName>
        <fullName evidence="3">Uncharacterized protein</fullName>
    </submittedName>
</protein>
<gene>
    <name evidence="3" type="ORF">B0T19DRAFT_399583</name>
</gene>